<evidence type="ECO:0000313" key="1">
    <source>
        <dbReference type="EMBL" id="MPN39074.1"/>
    </source>
</evidence>
<comment type="caution">
    <text evidence="1">The sequence shown here is derived from an EMBL/GenBank/DDBJ whole genome shotgun (WGS) entry which is preliminary data.</text>
</comment>
<sequence length="92" mass="10101">MFTGMFAAELRVKNAVIPLSLMHLNTSGYGFLRILKYTIIGFTTRATKSITPIKTTSKCTYLRKASIPLVAIASNTRPIIPSGAKFITHLTI</sequence>
<gene>
    <name evidence="1" type="ORF">SDC9_186600</name>
</gene>
<proteinExistence type="predicted"/>
<organism evidence="1">
    <name type="scientific">bioreactor metagenome</name>
    <dbReference type="NCBI Taxonomy" id="1076179"/>
    <lineage>
        <taxon>unclassified sequences</taxon>
        <taxon>metagenomes</taxon>
        <taxon>ecological metagenomes</taxon>
    </lineage>
</organism>
<dbReference type="AlphaFoldDB" id="A0A645HSF0"/>
<accession>A0A645HSF0</accession>
<name>A0A645HSF0_9ZZZZ</name>
<protein>
    <submittedName>
        <fullName evidence="1">Uncharacterized protein</fullName>
    </submittedName>
</protein>
<dbReference type="EMBL" id="VSSQ01094674">
    <property type="protein sequence ID" value="MPN39074.1"/>
    <property type="molecule type" value="Genomic_DNA"/>
</dbReference>
<reference evidence="1" key="1">
    <citation type="submission" date="2019-08" db="EMBL/GenBank/DDBJ databases">
        <authorList>
            <person name="Kucharzyk K."/>
            <person name="Murdoch R.W."/>
            <person name="Higgins S."/>
            <person name="Loffler F."/>
        </authorList>
    </citation>
    <scope>NUCLEOTIDE SEQUENCE</scope>
</reference>